<protein>
    <recommendedName>
        <fullName evidence="5">Peptidase S1 domain-containing protein</fullName>
    </recommendedName>
</protein>
<evidence type="ECO:0000256" key="3">
    <source>
        <dbReference type="RuleBase" id="RU363034"/>
    </source>
</evidence>
<dbReference type="OrthoDB" id="5565075at2759"/>
<evidence type="ECO:0000313" key="6">
    <source>
        <dbReference type="EMBL" id="CAF4857705.1"/>
    </source>
</evidence>
<evidence type="ECO:0000256" key="4">
    <source>
        <dbReference type="SAM" id="SignalP"/>
    </source>
</evidence>
<dbReference type="SMART" id="SM00020">
    <property type="entry name" value="Tryp_SPc"/>
    <property type="match status" value="1"/>
</dbReference>
<dbReference type="InterPro" id="IPR043504">
    <property type="entry name" value="Peptidase_S1_PA_chymotrypsin"/>
</dbReference>
<dbReference type="InterPro" id="IPR009003">
    <property type="entry name" value="Peptidase_S1_PA"/>
</dbReference>
<dbReference type="InterPro" id="IPR033116">
    <property type="entry name" value="TRYPSIN_SER"/>
</dbReference>
<dbReference type="SUPFAM" id="SSF50494">
    <property type="entry name" value="Trypsin-like serine proteases"/>
    <property type="match status" value="1"/>
</dbReference>
<reference evidence="6" key="1">
    <citation type="submission" date="2021-02" db="EMBL/GenBank/DDBJ databases">
        <authorList>
            <person name="Steward A R."/>
        </authorList>
    </citation>
    <scope>NUCLEOTIDE SEQUENCE</scope>
</reference>
<dbReference type="Pfam" id="PF00089">
    <property type="entry name" value="Trypsin"/>
    <property type="match status" value="1"/>
</dbReference>
<gene>
    <name evidence="6" type="ORF">PMACD_LOCUS7630</name>
</gene>
<dbReference type="AlphaFoldDB" id="A0A821SK28"/>
<comment type="similarity">
    <text evidence="2">Belongs to the peptidase S1 family. CLIP subfamily.</text>
</comment>
<keyword evidence="3" id="KW-0645">Protease</keyword>
<feature type="signal peptide" evidence="4">
    <location>
        <begin position="1"/>
        <end position="17"/>
    </location>
</feature>
<feature type="chain" id="PRO_5032455988" description="Peptidase S1 domain-containing protein" evidence="4">
    <location>
        <begin position="18"/>
        <end position="277"/>
    </location>
</feature>
<dbReference type="InterPro" id="IPR051487">
    <property type="entry name" value="Ser/Thr_Proteases_Immune/Dev"/>
</dbReference>
<dbReference type="PRINTS" id="PR00722">
    <property type="entry name" value="CHYMOTRYPSIN"/>
</dbReference>
<dbReference type="PROSITE" id="PS00135">
    <property type="entry name" value="TRYPSIN_SER"/>
    <property type="match status" value="1"/>
</dbReference>
<evidence type="ECO:0000256" key="2">
    <source>
        <dbReference type="ARBA" id="ARBA00024195"/>
    </source>
</evidence>
<dbReference type="PANTHER" id="PTHR24256">
    <property type="entry name" value="TRYPTASE-RELATED"/>
    <property type="match status" value="1"/>
</dbReference>
<dbReference type="PROSITE" id="PS50240">
    <property type="entry name" value="TRYPSIN_DOM"/>
    <property type="match status" value="1"/>
</dbReference>
<proteinExistence type="inferred from homology"/>
<evidence type="ECO:0000256" key="1">
    <source>
        <dbReference type="ARBA" id="ARBA00023157"/>
    </source>
</evidence>
<dbReference type="EMBL" id="CAJOBZ010000018">
    <property type="protein sequence ID" value="CAF4857705.1"/>
    <property type="molecule type" value="Genomic_DNA"/>
</dbReference>
<keyword evidence="4" id="KW-0732">Signal</keyword>
<dbReference type="GO" id="GO:0006508">
    <property type="term" value="P:proteolysis"/>
    <property type="evidence" value="ECO:0007669"/>
    <property type="project" value="UniProtKB-KW"/>
</dbReference>
<dbReference type="Proteomes" id="UP000663880">
    <property type="component" value="Unassembled WGS sequence"/>
</dbReference>
<name>A0A821SK28_9NEOP</name>
<keyword evidence="7" id="KW-1185">Reference proteome</keyword>
<organism evidence="6 7">
    <name type="scientific">Pieris macdunnoughi</name>
    <dbReference type="NCBI Taxonomy" id="345717"/>
    <lineage>
        <taxon>Eukaryota</taxon>
        <taxon>Metazoa</taxon>
        <taxon>Ecdysozoa</taxon>
        <taxon>Arthropoda</taxon>
        <taxon>Hexapoda</taxon>
        <taxon>Insecta</taxon>
        <taxon>Pterygota</taxon>
        <taxon>Neoptera</taxon>
        <taxon>Endopterygota</taxon>
        <taxon>Lepidoptera</taxon>
        <taxon>Glossata</taxon>
        <taxon>Ditrysia</taxon>
        <taxon>Papilionoidea</taxon>
        <taxon>Pieridae</taxon>
        <taxon>Pierinae</taxon>
        <taxon>Pieris</taxon>
    </lineage>
</organism>
<dbReference type="Gene3D" id="2.40.10.10">
    <property type="entry name" value="Trypsin-like serine proteases"/>
    <property type="match status" value="1"/>
</dbReference>
<comment type="caution">
    <text evidence="6">The sequence shown here is derived from an EMBL/GenBank/DDBJ whole genome shotgun (WGS) entry which is preliminary data.</text>
</comment>
<keyword evidence="3" id="KW-0720">Serine protease</keyword>
<dbReference type="InterPro" id="IPR001254">
    <property type="entry name" value="Trypsin_dom"/>
</dbReference>
<dbReference type="InterPro" id="IPR001314">
    <property type="entry name" value="Peptidase_S1A"/>
</dbReference>
<dbReference type="GO" id="GO:0004252">
    <property type="term" value="F:serine-type endopeptidase activity"/>
    <property type="evidence" value="ECO:0007669"/>
    <property type="project" value="InterPro"/>
</dbReference>
<evidence type="ECO:0000259" key="5">
    <source>
        <dbReference type="PROSITE" id="PS50240"/>
    </source>
</evidence>
<evidence type="ECO:0000313" key="7">
    <source>
        <dbReference type="Proteomes" id="UP000663880"/>
    </source>
</evidence>
<keyword evidence="3" id="KW-0378">Hydrolase</keyword>
<sequence>MAFVAIIFVSLVLGSFGFPSQDDLSSYFSGRIVGGDSAAEGSVPYMVALVHGLMVATFQCGGSLITKRHVLSAAHCFDRLYTGGELTPTLRVIVGTNSWNVGGDAYRVQRNITHPKHIYIRDPLNVEYDIGLLVTTTEIVLSDRVKLVPVSLDHVGSGVRGRVAGWGRIYHQGPLSPSLQELYVTTLEDGRCDKELRQASVDSGMILPEYDPATEFCVFHSIQHGVCNGDSGSALVRVDTGEQFGIVSWGLPCARGAPDVFVRISGFKDWLEENLVL</sequence>
<feature type="domain" description="Peptidase S1" evidence="5">
    <location>
        <begin position="32"/>
        <end position="276"/>
    </location>
</feature>
<dbReference type="InterPro" id="IPR018114">
    <property type="entry name" value="TRYPSIN_HIS"/>
</dbReference>
<dbReference type="PROSITE" id="PS00134">
    <property type="entry name" value="TRYPSIN_HIS"/>
    <property type="match status" value="1"/>
</dbReference>
<dbReference type="CDD" id="cd00190">
    <property type="entry name" value="Tryp_SPc"/>
    <property type="match status" value="1"/>
</dbReference>
<accession>A0A821SK28</accession>
<keyword evidence="1" id="KW-1015">Disulfide bond</keyword>